<protein>
    <submittedName>
        <fullName evidence="2">G1/S-specific cyclin-D2</fullName>
    </submittedName>
</protein>
<dbReference type="AlphaFoldDB" id="A0A7T8JYV3"/>
<reference evidence="3" key="1">
    <citation type="submission" date="2021-01" db="EMBL/GenBank/DDBJ databases">
        <title>Caligus Genome Assembly.</title>
        <authorList>
            <person name="Gallardo-Escarate C."/>
        </authorList>
    </citation>
    <scope>NUCLEOTIDE SEQUENCE [LARGE SCALE GENOMIC DNA]</scope>
</reference>
<keyword evidence="3" id="KW-1185">Reference proteome</keyword>
<proteinExistence type="predicted"/>
<evidence type="ECO:0000313" key="3">
    <source>
        <dbReference type="Proteomes" id="UP000595437"/>
    </source>
</evidence>
<evidence type="ECO:0000259" key="1">
    <source>
        <dbReference type="Pfam" id="PF00134"/>
    </source>
</evidence>
<dbReference type="SUPFAM" id="SSF47954">
    <property type="entry name" value="Cyclin-like"/>
    <property type="match status" value="1"/>
</dbReference>
<name>A0A7T8JYV3_CALRO</name>
<dbReference type="PANTHER" id="PTHR10177">
    <property type="entry name" value="CYCLINS"/>
    <property type="match status" value="1"/>
</dbReference>
<gene>
    <name evidence="2" type="ORF">FKW44_020364</name>
</gene>
<sequence>TLPSFEVPHNVKALPDPAFLRKRILSNLLASERDFLPSSADFLREVQKGCISGEHRRILGEWMRDVVFEVGSGPETFVLAMNLLDRFLSLLQLLGSVALLVASKVRDSENIPGQSSSSTRITALPPKKSRLTLLFFFFHFRLGWEINGITPFDYLDHLLPRLSFPPAMDEGEFRKFAETILVLVANEYDRIAASAILIAVRRLSEDPFHFHPSFDLFNHYFFFQIR</sequence>
<dbReference type="EMBL" id="CP045903">
    <property type="protein sequence ID" value="QQP39474.1"/>
    <property type="molecule type" value="Genomic_DNA"/>
</dbReference>
<dbReference type="InterPro" id="IPR039361">
    <property type="entry name" value="Cyclin"/>
</dbReference>
<dbReference type="InterPro" id="IPR006671">
    <property type="entry name" value="Cyclin_N"/>
</dbReference>
<dbReference type="Gene3D" id="1.10.472.10">
    <property type="entry name" value="Cyclin-like"/>
    <property type="match status" value="2"/>
</dbReference>
<feature type="non-terminal residue" evidence="2">
    <location>
        <position position="1"/>
    </location>
</feature>
<dbReference type="Proteomes" id="UP000595437">
    <property type="component" value="Chromosome 14"/>
</dbReference>
<organism evidence="2 3">
    <name type="scientific">Caligus rogercresseyi</name>
    <name type="common">Sea louse</name>
    <dbReference type="NCBI Taxonomy" id="217165"/>
    <lineage>
        <taxon>Eukaryota</taxon>
        <taxon>Metazoa</taxon>
        <taxon>Ecdysozoa</taxon>
        <taxon>Arthropoda</taxon>
        <taxon>Crustacea</taxon>
        <taxon>Multicrustacea</taxon>
        <taxon>Hexanauplia</taxon>
        <taxon>Copepoda</taxon>
        <taxon>Siphonostomatoida</taxon>
        <taxon>Caligidae</taxon>
        <taxon>Caligus</taxon>
    </lineage>
</organism>
<evidence type="ECO:0000313" key="2">
    <source>
        <dbReference type="EMBL" id="QQP39474.1"/>
    </source>
</evidence>
<accession>A0A7T8JYV3</accession>
<feature type="non-terminal residue" evidence="2">
    <location>
        <position position="226"/>
    </location>
</feature>
<dbReference type="InterPro" id="IPR036915">
    <property type="entry name" value="Cyclin-like_sf"/>
</dbReference>
<dbReference type="OrthoDB" id="306099at2759"/>
<feature type="domain" description="Cyclin N-terminal" evidence="1">
    <location>
        <begin position="24"/>
        <end position="109"/>
    </location>
</feature>
<dbReference type="Pfam" id="PF00134">
    <property type="entry name" value="Cyclin_N"/>
    <property type="match status" value="1"/>
</dbReference>